<dbReference type="SUPFAM" id="SSF50199">
    <property type="entry name" value="Staphylococcal nuclease"/>
    <property type="match status" value="1"/>
</dbReference>
<dbReference type="eggNOG" id="COG1525">
    <property type="taxonomic scope" value="Bacteria"/>
</dbReference>
<dbReference type="PANTHER" id="PTHR12302:SF3">
    <property type="entry name" value="SERINE_THREONINE-PROTEIN KINASE 31"/>
    <property type="match status" value="1"/>
</dbReference>
<evidence type="ECO:0000256" key="3">
    <source>
        <dbReference type="ARBA" id="ARBA00022801"/>
    </source>
</evidence>
<gene>
    <name evidence="5" type="ORF">HMPREF9257_1200</name>
</gene>
<evidence type="ECO:0000256" key="1">
    <source>
        <dbReference type="ARBA" id="ARBA00022722"/>
    </source>
</evidence>
<dbReference type="RefSeq" id="WP_006418390.1">
    <property type="nucleotide sequence ID" value="NZ_AENN01000015.1"/>
</dbReference>
<proteinExistence type="predicted"/>
<keyword evidence="3" id="KW-0378">Hydrolase</keyword>
<dbReference type="SMART" id="SM00318">
    <property type="entry name" value="SNc"/>
    <property type="match status" value="1"/>
</dbReference>
<feature type="domain" description="TNase-like" evidence="4">
    <location>
        <begin position="58"/>
        <end position="183"/>
    </location>
</feature>
<dbReference type="EMBL" id="AENN01000015">
    <property type="protein sequence ID" value="EFR31187.1"/>
    <property type="molecule type" value="Genomic_DNA"/>
</dbReference>
<dbReference type="Pfam" id="PF00565">
    <property type="entry name" value="SNase"/>
    <property type="match status" value="1"/>
</dbReference>
<dbReference type="OrthoDB" id="2139622at2"/>
<keyword evidence="2" id="KW-0255">Endonuclease</keyword>
<evidence type="ECO:0000313" key="5">
    <source>
        <dbReference type="EMBL" id="EFR31187.1"/>
    </source>
</evidence>
<reference evidence="5 6" key="1">
    <citation type="submission" date="2010-10" db="EMBL/GenBank/DDBJ databases">
        <authorList>
            <person name="Durkin A.S."/>
            <person name="Madupu R."/>
            <person name="Torralba M."/>
            <person name="Gillis M."/>
            <person name="Methe B."/>
            <person name="Sutton G."/>
            <person name="Nelson K.E."/>
        </authorList>
    </citation>
    <scope>NUCLEOTIDE SEQUENCE [LARGE SCALE GENOMIC DNA]</scope>
    <source>
        <strain evidence="5 6">ACS-139-V-Col8</strain>
    </source>
</reference>
<evidence type="ECO:0000313" key="6">
    <source>
        <dbReference type="Proteomes" id="UP000005990"/>
    </source>
</evidence>
<comment type="caution">
    <text evidence="5">The sequence shown here is derived from an EMBL/GenBank/DDBJ whole genome shotgun (WGS) entry which is preliminary data.</text>
</comment>
<dbReference type="PROSITE" id="PS50830">
    <property type="entry name" value="TNASE_3"/>
    <property type="match status" value="1"/>
</dbReference>
<evidence type="ECO:0000259" key="4">
    <source>
        <dbReference type="PROSITE" id="PS50830"/>
    </source>
</evidence>
<dbReference type="Gene3D" id="2.40.50.90">
    <property type="match status" value="1"/>
</dbReference>
<protein>
    <submittedName>
        <fullName evidence="5">Nuclease-like protein</fullName>
    </submittedName>
</protein>
<evidence type="ECO:0000256" key="2">
    <source>
        <dbReference type="ARBA" id="ARBA00022759"/>
    </source>
</evidence>
<dbReference type="InterPro" id="IPR035437">
    <property type="entry name" value="SNase_OB-fold_sf"/>
</dbReference>
<keyword evidence="6" id="KW-1185">Reference proteome</keyword>
<sequence length="255" mass="28899">MKNYFKFILLFIFIFTCMNPNQKSLVFANIDFERLGYSTIAQRAGSQESVFEVIDYSVIDGDTADFILDRKTEPSIKARFLLIDAPELRGGVPYSKAAKKRVSELLSQADLIEVEYEGPEKDKYGRDLVHVWVDGILLEEIMVREGYAIARYIQAYLPNSPYAEAIYAAQDQAKYEGVRVWVDGDINYINQAEYLNTNASTASNQVNFTDPILNEDVYYKNCKEVKAAGKAPIYPGDPGFRPQFDRDNDGIGCEV</sequence>
<dbReference type="InterPro" id="IPR016071">
    <property type="entry name" value="Staphylococal_nuclease_OB-fold"/>
</dbReference>
<name>E4KNR9_9LACT</name>
<dbReference type="PANTHER" id="PTHR12302">
    <property type="entry name" value="EBNA2 BINDING PROTEIN P100"/>
    <property type="match status" value="1"/>
</dbReference>
<dbReference type="SMART" id="SM00894">
    <property type="entry name" value="Excalibur"/>
    <property type="match status" value="1"/>
</dbReference>
<keyword evidence="1" id="KW-0540">Nuclease</keyword>
<dbReference type="InterPro" id="IPR008613">
    <property type="entry name" value="Excalibur_Ca-bd_domain"/>
</dbReference>
<dbReference type="STRING" id="908337.HMPREF9257_1200"/>
<accession>E4KNR9</accession>
<dbReference type="Pfam" id="PF05901">
    <property type="entry name" value="Excalibur"/>
    <property type="match status" value="1"/>
</dbReference>
<organism evidence="5 6">
    <name type="scientific">Eremococcus coleocola ACS-139-V-Col8</name>
    <dbReference type="NCBI Taxonomy" id="908337"/>
    <lineage>
        <taxon>Bacteria</taxon>
        <taxon>Bacillati</taxon>
        <taxon>Bacillota</taxon>
        <taxon>Bacilli</taxon>
        <taxon>Lactobacillales</taxon>
        <taxon>Aerococcaceae</taxon>
        <taxon>Eremococcus</taxon>
    </lineage>
</organism>
<dbReference type="GO" id="GO:0004519">
    <property type="term" value="F:endonuclease activity"/>
    <property type="evidence" value="ECO:0007669"/>
    <property type="project" value="UniProtKB-KW"/>
</dbReference>
<dbReference type="AlphaFoldDB" id="E4KNR9"/>
<dbReference type="Proteomes" id="UP000005990">
    <property type="component" value="Unassembled WGS sequence"/>
</dbReference>
<dbReference type="GO" id="GO:0016787">
    <property type="term" value="F:hydrolase activity"/>
    <property type="evidence" value="ECO:0007669"/>
    <property type="project" value="UniProtKB-KW"/>
</dbReference>